<reference evidence="1" key="1">
    <citation type="submission" date="2020-05" db="EMBL/GenBank/DDBJ databases">
        <authorList>
            <person name="Chiriac C."/>
            <person name="Salcher M."/>
            <person name="Ghai R."/>
            <person name="Kavagutti S V."/>
        </authorList>
    </citation>
    <scope>NUCLEOTIDE SEQUENCE</scope>
</reference>
<sequence length="94" mass="9943">MTANFVDADLDPLVAELDGPDDAEHPDVSVTHESGWALSAFPSGLLVWENIDSDGPGAHRASVDRIEVRRLFGLLARDDVGAVASLGWEPGYGG</sequence>
<dbReference type="AlphaFoldDB" id="A0A6J7KYS8"/>
<dbReference type="EMBL" id="CAFBMW010000036">
    <property type="protein sequence ID" value="CAB4960891.1"/>
    <property type="molecule type" value="Genomic_DNA"/>
</dbReference>
<name>A0A6J7KYS8_9ZZZZ</name>
<gene>
    <name evidence="1" type="ORF">UFOPK3662_03221</name>
</gene>
<proteinExistence type="predicted"/>
<protein>
    <submittedName>
        <fullName evidence="1">Unannotated protein</fullName>
    </submittedName>
</protein>
<accession>A0A6J7KYS8</accession>
<organism evidence="1">
    <name type="scientific">freshwater metagenome</name>
    <dbReference type="NCBI Taxonomy" id="449393"/>
    <lineage>
        <taxon>unclassified sequences</taxon>
        <taxon>metagenomes</taxon>
        <taxon>ecological metagenomes</taxon>
    </lineage>
</organism>
<evidence type="ECO:0000313" key="1">
    <source>
        <dbReference type="EMBL" id="CAB4960891.1"/>
    </source>
</evidence>